<evidence type="ECO:0000256" key="10">
    <source>
        <dbReference type="ARBA" id="ARBA00022989"/>
    </source>
</evidence>
<keyword evidence="14" id="KW-1185">Reference proteome</keyword>
<proteinExistence type="inferred from homology"/>
<keyword evidence="8 12" id="KW-0812">Transmembrane</keyword>
<organism evidence="13 14">
    <name type="scientific">Aeromonas enteropelogenes</name>
    <name type="common">Aeromonas trota</name>
    <dbReference type="NCBI Taxonomy" id="29489"/>
    <lineage>
        <taxon>Bacteria</taxon>
        <taxon>Pseudomonadati</taxon>
        <taxon>Pseudomonadota</taxon>
        <taxon>Gammaproteobacteria</taxon>
        <taxon>Aeromonadales</taxon>
        <taxon>Aeromonadaceae</taxon>
        <taxon>Aeromonas</taxon>
    </lineage>
</organism>
<name>A0ABU9J830_AEREN</name>
<dbReference type="Pfam" id="PF04995">
    <property type="entry name" value="CcmD"/>
    <property type="match status" value="1"/>
</dbReference>
<evidence type="ECO:0000256" key="5">
    <source>
        <dbReference type="ARBA" id="ARBA00022448"/>
    </source>
</evidence>
<keyword evidence="10 12" id="KW-1133">Transmembrane helix</keyword>
<evidence type="ECO:0000256" key="11">
    <source>
        <dbReference type="ARBA" id="ARBA00023136"/>
    </source>
</evidence>
<keyword evidence="11 12" id="KW-0472">Membrane</keyword>
<keyword evidence="5 12" id="KW-0813">Transport</keyword>
<dbReference type="NCBIfam" id="TIGR03141">
    <property type="entry name" value="cytochro_ccmD"/>
    <property type="match status" value="1"/>
</dbReference>
<dbReference type="Proteomes" id="UP001491613">
    <property type="component" value="Unassembled WGS sequence"/>
</dbReference>
<evidence type="ECO:0000313" key="14">
    <source>
        <dbReference type="Proteomes" id="UP001491613"/>
    </source>
</evidence>
<dbReference type="PANTHER" id="PTHR37531">
    <property type="entry name" value="HEME EXPORTER PROTEIN D"/>
    <property type="match status" value="1"/>
</dbReference>
<protein>
    <recommendedName>
        <fullName evidence="4 12">Heme exporter protein D</fullName>
    </recommendedName>
</protein>
<evidence type="ECO:0000256" key="2">
    <source>
        <dbReference type="ARBA" id="ARBA00004377"/>
    </source>
</evidence>
<evidence type="ECO:0000256" key="6">
    <source>
        <dbReference type="ARBA" id="ARBA00022475"/>
    </source>
</evidence>
<accession>A0ABU9J830</accession>
<keyword evidence="6 12" id="KW-1003">Cell membrane</keyword>
<gene>
    <name evidence="13" type="primary">ccmD</name>
    <name evidence="13" type="ORF">V1482_04875</name>
</gene>
<dbReference type="InterPro" id="IPR052075">
    <property type="entry name" value="Heme_exporter_D"/>
</dbReference>
<dbReference type="EMBL" id="JAZDDP010000002">
    <property type="protein sequence ID" value="MEL3918740.1"/>
    <property type="molecule type" value="Genomic_DNA"/>
</dbReference>
<evidence type="ECO:0000256" key="7">
    <source>
        <dbReference type="ARBA" id="ARBA00022519"/>
    </source>
</evidence>
<evidence type="ECO:0000256" key="1">
    <source>
        <dbReference type="ARBA" id="ARBA00002442"/>
    </source>
</evidence>
<keyword evidence="9 12" id="KW-0201">Cytochrome c-type biogenesis</keyword>
<comment type="subcellular location">
    <subcellularLocation>
        <location evidence="2 12">Cell inner membrane</location>
        <topology evidence="2 12">Single-pass membrane protein</topology>
    </subcellularLocation>
</comment>
<dbReference type="PANTHER" id="PTHR37531:SF1">
    <property type="entry name" value="HEME EXPORTER PROTEIN D"/>
    <property type="match status" value="1"/>
</dbReference>
<evidence type="ECO:0000256" key="12">
    <source>
        <dbReference type="RuleBase" id="RU363101"/>
    </source>
</evidence>
<evidence type="ECO:0000256" key="4">
    <source>
        <dbReference type="ARBA" id="ARBA00016461"/>
    </source>
</evidence>
<comment type="function">
    <text evidence="1 12">Required for the export of heme to the periplasm for the biogenesis of c-type cytochromes.</text>
</comment>
<comment type="similarity">
    <text evidence="3 12">Belongs to the CcmD/CycX/HelD family.</text>
</comment>
<evidence type="ECO:0000256" key="9">
    <source>
        <dbReference type="ARBA" id="ARBA00022748"/>
    </source>
</evidence>
<dbReference type="RefSeq" id="WP_342016889.1">
    <property type="nucleotide sequence ID" value="NZ_JAAKVH010000002.1"/>
</dbReference>
<comment type="caution">
    <text evidence="13">The sequence shown here is derived from an EMBL/GenBank/DDBJ whole genome shotgun (WGS) entry which is preliminary data.</text>
</comment>
<evidence type="ECO:0000313" key="13">
    <source>
        <dbReference type="EMBL" id="MEL3918740.1"/>
    </source>
</evidence>
<evidence type="ECO:0000256" key="8">
    <source>
        <dbReference type="ARBA" id="ARBA00022692"/>
    </source>
</evidence>
<sequence length="68" mass="7747">MHFASFSDFLVMGGYAFYVWLSFGLTLLCLVGIVISTRMKTRSLLGELRSKQAREARRKAAQQMENTL</sequence>
<keyword evidence="7 12" id="KW-0997">Cell inner membrane</keyword>
<dbReference type="InterPro" id="IPR007078">
    <property type="entry name" value="Haem_export_protD_CcmD"/>
</dbReference>
<evidence type="ECO:0000256" key="3">
    <source>
        <dbReference type="ARBA" id="ARBA00008741"/>
    </source>
</evidence>
<feature type="transmembrane region" description="Helical" evidence="12">
    <location>
        <begin position="15"/>
        <end position="35"/>
    </location>
</feature>
<reference evidence="13 14" key="1">
    <citation type="submission" date="2024-01" db="EMBL/GenBank/DDBJ databases">
        <title>Horizontal gene transfer in Aeromonas trota.</title>
        <authorList>
            <person name="Otero Olarra J.E."/>
            <person name="Perez Valdespino A."/>
        </authorList>
    </citation>
    <scope>NUCLEOTIDE SEQUENCE [LARGE SCALE GENOMIC DNA]</scope>
    <source>
        <strain evidence="13 14">9.1</strain>
    </source>
</reference>